<evidence type="ECO:0000256" key="1">
    <source>
        <dbReference type="ARBA" id="ARBA00004123"/>
    </source>
</evidence>
<dbReference type="GO" id="GO:0000976">
    <property type="term" value="F:transcription cis-regulatory region binding"/>
    <property type="evidence" value="ECO:0007669"/>
    <property type="project" value="TreeGrafter"/>
</dbReference>
<dbReference type="EMBL" id="KN848094">
    <property type="protein sequence ID" value="KIX93459.1"/>
    <property type="molecule type" value="Genomic_DNA"/>
</dbReference>
<keyword evidence="5" id="KW-0539">Nucleus</keyword>
<dbReference type="GeneID" id="27716625"/>
<proteinExistence type="predicted"/>
<feature type="domain" description="Xylanolytic transcriptional activator regulatory" evidence="6">
    <location>
        <begin position="22"/>
        <end position="161"/>
    </location>
</feature>
<keyword evidence="3" id="KW-0238">DNA-binding</keyword>
<dbReference type="VEuPathDB" id="FungiDB:Z520_10879"/>
<sequence length="526" mass="59453">MDESPASPADARGTRLLGPFRYFAYYARVLPILNPDITPNQYYARSPLLFWTIVAIGSRRYQADPTLLTKLAEPLQNFALCSFASRTEVVEVIQSLLLLSLWPLPFNSAHKSMSHIFSGAAVNLAMQNGLHVLGVGQDFARVRLNNNEEEKISRARLWIYCIITAQSASYCDGLLPWMISSSADFDKYQTAMAHVIPPVLQYRERIHHIATDMISAVVRTGVTQRGSKNDAALEMLIELYDKELSRVIVPTSDDFGNLYFSLAHLEIVSFYFFTQTISTKPMHLIKIYDDAVNAIEHATFIQDFALVCTFYFHRMLLLAAFCILKILRSDMNSAVDARAGERAYFKFILLLKEASVQHDDICSRGAGILTQLWASDNIFKRADGGRDSLSLRIQSRLTMSVVFDCHWWWREEFGGQGSPYELREESKTAKVSTSTEDADKMASEHFGPPMGLHDPTVPDNHSLENNAPKHQFPEFDDFLQGFTFDLVSDLGDWTTETMAPVRYHDSTCSTLIPDDFNQTISAEMDP</sequence>
<dbReference type="GO" id="GO:0008270">
    <property type="term" value="F:zinc ion binding"/>
    <property type="evidence" value="ECO:0007669"/>
    <property type="project" value="InterPro"/>
</dbReference>
<evidence type="ECO:0000256" key="5">
    <source>
        <dbReference type="ARBA" id="ARBA00023242"/>
    </source>
</evidence>
<keyword evidence="4" id="KW-0804">Transcription</keyword>
<dbReference type="Proteomes" id="UP000053411">
    <property type="component" value="Unassembled WGS sequence"/>
</dbReference>
<gene>
    <name evidence="7" type="ORF">Z520_10879</name>
</gene>
<comment type="subcellular location">
    <subcellularLocation>
        <location evidence="1">Nucleus</location>
    </subcellularLocation>
</comment>
<evidence type="ECO:0000256" key="3">
    <source>
        <dbReference type="ARBA" id="ARBA00023125"/>
    </source>
</evidence>
<dbReference type="Pfam" id="PF04082">
    <property type="entry name" value="Fungal_trans"/>
    <property type="match status" value="1"/>
</dbReference>
<dbReference type="InterPro" id="IPR051089">
    <property type="entry name" value="prtT"/>
</dbReference>
<evidence type="ECO:0000313" key="8">
    <source>
        <dbReference type="Proteomes" id="UP000053411"/>
    </source>
</evidence>
<dbReference type="InterPro" id="IPR007219">
    <property type="entry name" value="XnlR_reg_dom"/>
</dbReference>
<dbReference type="GO" id="GO:0006351">
    <property type="term" value="P:DNA-templated transcription"/>
    <property type="evidence" value="ECO:0007669"/>
    <property type="project" value="InterPro"/>
</dbReference>
<evidence type="ECO:0000256" key="4">
    <source>
        <dbReference type="ARBA" id="ARBA00023163"/>
    </source>
</evidence>
<dbReference type="PANTHER" id="PTHR31845">
    <property type="entry name" value="FINGER DOMAIN PROTEIN, PUTATIVE-RELATED"/>
    <property type="match status" value="1"/>
</dbReference>
<keyword evidence="8" id="KW-1185">Reference proteome</keyword>
<reference evidence="7 8" key="1">
    <citation type="submission" date="2015-01" db="EMBL/GenBank/DDBJ databases">
        <title>The Genome Sequence of Fonsecaea multimorphosa CBS 102226.</title>
        <authorList>
            <consortium name="The Broad Institute Genomics Platform"/>
            <person name="Cuomo C."/>
            <person name="de Hoog S."/>
            <person name="Gorbushina A."/>
            <person name="Stielow B."/>
            <person name="Teixiera M."/>
            <person name="Abouelleil A."/>
            <person name="Chapman S.B."/>
            <person name="Priest M."/>
            <person name="Young S.K."/>
            <person name="Wortman J."/>
            <person name="Nusbaum C."/>
            <person name="Birren B."/>
        </authorList>
    </citation>
    <scope>NUCLEOTIDE SEQUENCE [LARGE SCALE GENOMIC DNA]</scope>
    <source>
        <strain evidence="7 8">CBS 102226</strain>
    </source>
</reference>
<evidence type="ECO:0000313" key="7">
    <source>
        <dbReference type="EMBL" id="KIX93459.1"/>
    </source>
</evidence>
<dbReference type="STRING" id="1442371.A0A0D2JSP5"/>
<evidence type="ECO:0000259" key="6">
    <source>
        <dbReference type="Pfam" id="PF04082"/>
    </source>
</evidence>
<dbReference type="CDD" id="cd12148">
    <property type="entry name" value="fungal_TF_MHR"/>
    <property type="match status" value="1"/>
</dbReference>
<dbReference type="OrthoDB" id="4145665at2759"/>
<name>A0A0D2JSP5_9EURO</name>
<dbReference type="PANTHER" id="PTHR31845:SF21">
    <property type="entry name" value="REGULATORY PROTEIN LEU3"/>
    <property type="match status" value="1"/>
</dbReference>
<organism evidence="7 8">
    <name type="scientific">Fonsecaea multimorphosa CBS 102226</name>
    <dbReference type="NCBI Taxonomy" id="1442371"/>
    <lineage>
        <taxon>Eukaryota</taxon>
        <taxon>Fungi</taxon>
        <taxon>Dikarya</taxon>
        <taxon>Ascomycota</taxon>
        <taxon>Pezizomycotina</taxon>
        <taxon>Eurotiomycetes</taxon>
        <taxon>Chaetothyriomycetidae</taxon>
        <taxon>Chaetothyriales</taxon>
        <taxon>Herpotrichiellaceae</taxon>
        <taxon>Fonsecaea</taxon>
    </lineage>
</organism>
<dbReference type="RefSeq" id="XP_016627582.1">
    <property type="nucleotide sequence ID" value="XM_016781370.1"/>
</dbReference>
<keyword evidence="2" id="KW-0805">Transcription regulation</keyword>
<evidence type="ECO:0000256" key="2">
    <source>
        <dbReference type="ARBA" id="ARBA00023015"/>
    </source>
</evidence>
<dbReference type="AlphaFoldDB" id="A0A0D2JSP5"/>
<dbReference type="GO" id="GO:0005634">
    <property type="term" value="C:nucleus"/>
    <property type="evidence" value="ECO:0007669"/>
    <property type="project" value="UniProtKB-SubCell"/>
</dbReference>
<accession>A0A0D2JSP5</accession>
<dbReference type="GO" id="GO:0000981">
    <property type="term" value="F:DNA-binding transcription factor activity, RNA polymerase II-specific"/>
    <property type="evidence" value="ECO:0007669"/>
    <property type="project" value="TreeGrafter"/>
</dbReference>
<protein>
    <recommendedName>
        <fullName evidence="6">Xylanolytic transcriptional activator regulatory domain-containing protein</fullName>
    </recommendedName>
</protein>